<dbReference type="InterPro" id="IPR004013">
    <property type="entry name" value="PHP_dom"/>
</dbReference>
<feature type="region of interest" description="Disordered" evidence="1">
    <location>
        <begin position="1"/>
        <end position="24"/>
    </location>
</feature>
<dbReference type="Gene3D" id="3.20.20.140">
    <property type="entry name" value="Metal-dependent hydrolases"/>
    <property type="match status" value="1"/>
</dbReference>
<name>A0A562QRC6_9BACI</name>
<keyword evidence="4" id="KW-1185">Reference proteome</keyword>
<reference evidence="3 4" key="1">
    <citation type="journal article" date="2015" name="Stand. Genomic Sci.">
        <title>Genomic Encyclopedia of Bacterial and Archaeal Type Strains, Phase III: the genomes of soil and plant-associated and newly described type strains.</title>
        <authorList>
            <person name="Whitman W.B."/>
            <person name="Woyke T."/>
            <person name="Klenk H.P."/>
            <person name="Zhou Y."/>
            <person name="Lilburn T.G."/>
            <person name="Beck B.J."/>
            <person name="De Vos P."/>
            <person name="Vandamme P."/>
            <person name="Eisen J.A."/>
            <person name="Garrity G."/>
            <person name="Hugenholtz P."/>
            <person name="Kyrpides N.C."/>
        </authorList>
    </citation>
    <scope>NUCLEOTIDE SEQUENCE [LARGE SCALE GENOMIC DNA]</scope>
    <source>
        <strain evidence="3 4">CGMCC 1.10116</strain>
    </source>
</reference>
<dbReference type="PANTHER" id="PTHR42924">
    <property type="entry name" value="EXONUCLEASE"/>
    <property type="match status" value="1"/>
</dbReference>
<dbReference type="SMART" id="SM00481">
    <property type="entry name" value="POLIIIAc"/>
    <property type="match status" value="1"/>
</dbReference>
<feature type="domain" description="Polymerase/histidinol phosphatase N-terminal" evidence="2">
    <location>
        <begin position="7"/>
        <end position="72"/>
    </location>
</feature>
<dbReference type="EMBL" id="VLKZ01000002">
    <property type="protein sequence ID" value="TWI59257.1"/>
    <property type="molecule type" value="Genomic_DNA"/>
</dbReference>
<gene>
    <name evidence="3" type="ORF">IQ10_00972</name>
</gene>
<dbReference type="GO" id="GO:0004534">
    <property type="term" value="F:5'-3' RNA exonuclease activity"/>
    <property type="evidence" value="ECO:0007669"/>
    <property type="project" value="TreeGrafter"/>
</dbReference>
<evidence type="ECO:0000313" key="3">
    <source>
        <dbReference type="EMBL" id="TWI59257.1"/>
    </source>
</evidence>
<evidence type="ECO:0000259" key="2">
    <source>
        <dbReference type="SMART" id="SM00481"/>
    </source>
</evidence>
<dbReference type="OrthoDB" id="9804333at2"/>
<dbReference type="AlphaFoldDB" id="A0A562QRC6"/>
<dbReference type="InterPro" id="IPR016195">
    <property type="entry name" value="Pol/histidinol_Pase-like"/>
</dbReference>
<dbReference type="RefSeq" id="WP_144449329.1">
    <property type="nucleotide sequence ID" value="NZ_VLKZ01000002.1"/>
</dbReference>
<dbReference type="Gene3D" id="1.10.150.650">
    <property type="match status" value="1"/>
</dbReference>
<comment type="caution">
    <text evidence="3">The sequence shown here is derived from an EMBL/GenBank/DDBJ whole genome shotgun (WGS) entry which is preliminary data.</text>
</comment>
<organism evidence="3 4">
    <name type="scientific">Halalkalibacter nanhaiisediminis</name>
    <dbReference type="NCBI Taxonomy" id="688079"/>
    <lineage>
        <taxon>Bacteria</taxon>
        <taxon>Bacillati</taxon>
        <taxon>Bacillota</taxon>
        <taxon>Bacilli</taxon>
        <taxon>Bacillales</taxon>
        <taxon>Bacillaceae</taxon>
        <taxon>Halalkalibacter</taxon>
    </lineage>
</organism>
<dbReference type="Proteomes" id="UP000315711">
    <property type="component" value="Unassembled WGS sequence"/>
</dbReference>
<dbReference type="GO" id="GO:0035312">
    <property type="term" value="F:5'-3' DNA exonuclease activity"/>
    <property type="evidence" value="ECO:0007669"/>
    <property type="project" value="TreeGrafter"/>
</dbReference>
<dbReference type="PANTHER" id="PTHR42924:SF3">
    <property type="entry name" value="POLYMERASE_HISTIDINOL PHOSPHATASE N-TERMINAL DOMAIN-CONTAINING PROTEIN"/>
    <property type="match status" value="1"/>
</dbReference>
<evidence type="ECO:0000256" key="1">
    <source>
        <dbReference type="SAM" id="MobiDB-lite"/>
    </source>
</evidence>
<dbReference type="Pfam" id="PF02811">
    <property type="entry name" value="PHP"/>
    <property type="match status" value="1"/>
</dbReference>
<sequence length="288" mass="32387">MNSQKNSDLHMHSTASDGGYSPSELMRKCKENGLEIVALTDHDTVDGIEEALLAGKELGIKVIPGIEFSTKHKGKSVHILGYGFDWKNKELREFLSTQKELRRERLDTMIEKFDLVGVKLSPESVLKHVDGGSVGRPHVAKALIEGGYVETVAEAFDRFLAEGKPCYVEKSKEMTVKEAIDWIHQTGGLAIVAHPVYYDFDQDIVEWVHELGLDGIEIYHRDHNEEAIKRFESLCDQIELNQQKTLLRTGGSDFHHEDYGRVPQPLGITRLSNALASEMIEKQTKSDS</sequence>
<dbReference type="CDD" id="cd07438">
    <property type="entry name" value="PHP_HisPPase_AMP"/>
    <property type="match status" value="1"/>
</dbReference>
<accession>A0A562QRC6</accession>
<evidence type="ECO:0000313" key="4">
    <source>
        <dbReference type="Proteomes" id="UP000315711"/>
    </source>
</evidence>
<proteinExistence type="predicted"/>
<dbReference type="InterPro" id="IPR003141">
    <property type="entry name" value="Pol/His_phosphatase_N"/>
</dbReference>
<dbReference type="SUPFAM" id="SSF89550">
    <property type="entry name" value="PHP domain-like"/>
    <property type="match status" value="1"/>
</dbReference>
<protein>
    <recommendedName>
        <fullName evidence="2">Polymerase/histidinol phosphatase N-terminal domain-containing protein</fullName>
    </recommendedName>
</protein>
<dbReference type="InterPro" id="IPR052018">
    <property type="entry name" value="PHP_domain"/>
</dbReference>